<sequence>MSHNLTLFLKGVRIFRKICRNYDDSSVKVARPTLILGGGERWRENRGDFPLSEKHLFCKRKVSDFRNSYKNSPLHFRFKIAFSFVGKVMQSRENRKKNPFL</sequence>
<evidence type="ECO:0000313" key="1">
    <source>
        <dbReference type="EMBL" id="TGM10028.1"/>
    </source>
</evidence>
<keyword evidence="2" id="KW-1185">Reference proteome</keyword>
<proteinExistence type="predicted"/>
<evidence type="ECO:0000313" key="2">
    <source>
        <dbReference type="Proteomes" id="UP000297422"/>
    </source>
</evidence>
<protein>
    <submittedName>
        <fullName evidence="1">Uncharacterized protein</fullName>
    </submittedName>
</protein>
<dbReference type="Proteomes" id="UP000297422">
    <property type="component" value="Unassembled WGS sequence"/>
</dbReference>
<dbReference type="EMBL" id="RQGT01000122">
    <property type="protein sequence ID" value="TGM10028.1"/>
    <property type="molecule type" value="Genomic_DNA"/>
</dbReference>
<reference evidence="2" key="1">
    <citation type="journal article" date="2019" name="PLoS Negl. Trop. Dis.">
        <title>Revisiting the worldwide diversity of Leptospira species in the environment.</title>
        <authorList>
            <person name="Vincent A.T."/>
            <person name="Schiettekatte O."/>
            <person name="Bourhy P."/>
            <person name="Veyrier F.J."/>
            <person name="Picardeau M."/>
        </authorList>
    </citation>
    <scope>NUCLEOTIDE SEQUENCE [LARGE SCALE GENOMIC DNA]</scope>
    <source>
        <strain evidence="2">201702407</strain>
    </source>
</reference>
<accession>A0ABY2MW10</accession>
<comment type="caution">
    <text evidence="1">The sequence shown here is derived from an EMBL/GenBank/DDBJ whole genome shotgun (WGS) entry which is preliminary data.</text>
</comment>
<gene>
    <name evidence="1" type="ORF">EHQ90_20230</name>
</gene>
<name>A0ABY2MW10_9LEPT</name>
<organism evidence="1 2">
    <name type="scientific">Leptospira stimsonii</name>
    <dbReference type="NCBI Taxonomy" id="2202203"/>
    <lineage>
        <taxon>Bacteria</taxon>
        <taxon>Pseudomonadati</taxon>
        <taxon>Spirochaetota</taxon>
        <taxon>Spirochaetia</taxon>
        <taxon>Leptospirales</taxon>
        <taxon>Leptospiraceae</taxon>
        <taxon>Leptospira</taxon>
    </lineage>
</organism>